<proteinExistence type="predicted"/>
<dbReference type="OrthoDB" id="9801102at2"/>
<name>A0A5B8RZ31_9BURK</name>
<reference evidence="1 2" key="1">
    <citation type="submission" date="2019-07" db="EMBL/GenBank/DDBJ databases">
        <title>Complete genome sequence of Comamonas sp. NLF 7-7 isolated from livestock.</title>
        <authorList>
            <person name="Kim D.H."/>
            <person name="Kim J.G."/>
        </authorList>
    </citation>
    <scope>NUCLEOTIDE SEQUENCE [LARGE SCALE GENOMIC DNA]</scope>
    <source>
        <strain evidence="1 2">NLF 7-7</strain>
    </source>
</reference>
<evidence type="ECO:0000313" key="2">
    <source>
        <dbReference type="Proteomes" id="UP000321199"/>
    </source>
</evidence>
<evidence type="ECO:0000313" key="1">
    <source>
        <dbReference type="EMBL" id="QEA13942.1"/>
    </source>
</evidence>
<dbReference type="InterPro" id="IPR035093">
    <property type="entry name" value="RelE/ParE_toxin_dom_sf"/>
</dbReference>
<dbReference type="AlphaFoldDB" id="A0A5B8RZ31"/>
<dbReference type="KEGG" id="cof:FOZ74_13430"/>
<dbReference type="Gene3D" id="3.30.2310.20">
    <property type="entry name" value="RelE-like"/>
    <property type="match status" value="1"/>
</dbReference>
<keyword evidence="2" id="KW-1185">Reference proteome</keyword>
<organism evidence="1 2">
    <name type="scientific">Comamonas flocculans</name>
    <dbReference type="NCBI Taxonomy" id="2597701"/>
    <lineage>
        <taxon>Bacteria</taxon>
        <taxon>Pseudomonadati</taxon>
        <taxon>Pseudomonadota</taxon>
        <taxon>Betaproteobacteria</taxon>
        <taxon>Burkholderiales</taxon>
        <taxon>Comamonadaceae</taxon>
        <taxon>Comamonas</taxon>
    </lineage>
</organism>
<protein>
    <submittedName>
        <fullName evidence="1">Killer suppression protein HigA</fullName>
    </submittedName>
</protein>
<dbReference type="SUPFAM" id="SSF143011">
    <property type="entry name" value="RelE-like"/>
    <property type="match status" value="1"/>
</dbReference>
<dbReference type="RefSeq" id="WP_146913526.1">
    <property type="nucleotide sequence ID" value="NZ_CP042344.1"/>
</dbReference>
<sequence length="109" mass="12204">MEIRFRGEKLRELCERQVVAKKKLGAACARKLTLRLQALEAVTCVTELVAGNPHPLKGDRAGQFALDLTGGWRLVFSPDHESCPTHPDGGIDWSRVTLIYIEFIGDYHD</sequence>
<accession>A0A5B8RZ31</accession>
<dbReference type="EMBL" id="CP042344">
    <property type="protein sequence ID" value="QEA13942.1"/>
    <property type="molecule type" value="Genomic_DNA"/>
</dbReference>
<gene>
    <name evidence="1" type="ORF">FOZ74_13430</name>
</gene>
<dbReference type="Proteomes" id="UP000321199">
    <property type="component" value="Chromosome"/>
</dbReference>